<sequence>MQNNTNTQPQQHPISLYFKVWGLLFVLSSFSYLVDYLQLQGILRWSLILVFMFLKAGLIIAVFMHMVWERIAFTLAILS</sequence>
<dbReference type="Pfam" id="PF03626">
    <property type="entry name" value="COX4_pro"/>
    <property type="match status" value="1"/>
</dbReference>
<keyword evidence="4 6" id="KW-1133">Transmembrane helix</keyword>
<protein>
    <submittedName>
        <fullName evidence="7">Cytochrome C oxidase subunit IV</fullName>
    </submittedName>
</protein>
<name>A0A0R2TUJ6_9GAMM</name>
<evidence type="ECO:0000256" key="2">
    <source>
        <dbReference type="ARBA" id="ARBA00022475"/>
    </source>
</evidence>
<keyword evidence="2" id="KW-1003">Cell membrane</keyword>
<evidence type="ECO:0000256" key="3">
    <source>
        <dbReference type="ARBA" id="ARBA00022692"/>
    </source>
</evidence>
<feature type="transmembrane region" description="Helical" evidence="6">
    <location>
        <begin position="16"/>
        <end position="34"/>
    </location>
</feature>
<evidence type="ECO:0000256" key="5">
    <source>
        <dbReference type="ARBA" id="ARBA00023136"/>
    </source>
</evidence>
<organism evidence="7 8">
    <name type="scientific">SAR92 bacterium BACL26 MAG-121220-bin70</name>
    <dbReference type="NCBI Taxonomy" id="1655626"/>
    <lineage>
        <taxon>Bacteria</taxon>
        <taxon>Pseudomonadati</taxon>
        <taxon>Pseudomonadota</taxon>
        <taxon>Gammaproteobacteria</taxon>
        <taxon>Cellvibrionales</taxon>
        <taxon>Porticoccaceae</taxon>
        <taxon>SAR92 clade</taxon>
    </lineage>
</organism>
<gene>
    <name evidence="7" type="ORF">ABS24_06355</name>
</gene>
<dbReference type="InterPro" id="IPR005171">
    <property type="entry name" value="Cyt_c_oxidase_su4_prok"/>
</dbReference>
<dbReference type="Proteomes" id="UP000051213">
    <property type="component" value="Unassembled WGS sequence"/>
</dbReference>
<reference evidence="7 8" key="1">
    <citation type="submission" date="2015-10" db="EMBL/GenBank/DDBJ databases">
        <title>Metagenome-Assembled Genomes uncover a global brackish microbiome.</title>
        <authorList>
            <person name="Hugerth L.W."/>
            <person name="Larsson J."/>
            <person name="Alneberg J."/>
            <person name="Lindh M.V."/>
            <person name="Legrand C."/>
            <person name="Pinhassi J."/>
            <person name="Andersson A.F."/>
        </authorList>
    </citation>
    <scope>NUCLEOTIDE SEQUENCE [LARGE SCALE GENOMIC DNA]</scope>
    <source>
        <strain evidence="7">BACL26 MAG-121220-bin70</strain>
    </source>
</reference>
<comment type="caution">
    <text evidence="7">The sequence shown here is derived from an EMBL/GenBank/DDBJ whole genome shotgun (WGS) entry which is preliminary data.</text>
</comment>
<dbReference type="GO" id="GO:0005886">
    <property type="term" value="C:plasma membrane"/>
    <property type="evidence" value="ECO:0007669"/>
    <property type="project" value="UniProtKB-SubCell"/>
</dbReference>
<accession>A0A0R2TUJ6</accession>
<evidence type="ECO:0000313" key="7">
    <source>
        <dbReference type="EMBL" id="KRO90478.1"/>
    </source>
</evidence>
<evidence type="ECO:0000313" key="8">
    <source>
        <dbReference type="Proteomes" id="UP000051213"/>
    </source>
</evidence>
<comment type="subcellular location">
    <subcellularLocation>
        <location evidence="1">Cell membrane</location>
        <topology evidence="1">Multi-pass membrane protein</topology>
    </subcellularLocation>
</comment>
<keyword evidence="3 6" id="KW-0812">Transmembrane</keyword>
<evidence type="ECO:0000256" key="1">
    <source>
        <dbReference type="ARBA" id="ARBA00004651"/>
    </source>
</evidence>
<evidence type="ECO:0000256" key="4">
    <source>
        <dbReference type="ARBA" id="ARBA00022989"/>
    </source>
</evidence>
<feature type="transmembrane region" description="Helical" evidence="6">
    <location>
        <begin position="46"/>
        <end position="68"/>
    </location>
</feature>
<feature type="non-terminal residue" evidence="7">
    <location>
        <position position="79"/>
    </location>
</feature>
<dbReference type="EMBL" id="LICA01000705">
    <property type="protein sequence ID" value="KRO90478.1"/>
    <property type="molecule type" value="Genomic_DNA"/>
</dbReference>
<evidence type="ECO:0000256" key="6">
    <source>
        <dbReference type="SAM" id="Phobius"/>
    </source>
</evidence>
<proteinExistence type="predicted"/>
<dbReference type="AlphaFoldDB" id="A0A0R2TUJ6"/>
<keyword evidence="5 6" id="KW-0472">Membrane</keyword>